<feature type="compositionally biased region" description="Basic and acidic residues" evidence="1">
    <location>
        <begin position="47"/>
        <end position="64"/>
    </location>
</feature>
<evidence type="ECO:0000256" key="1">
    <source>
        <dbReference type="SAM" id="MobiDB-lite"/>
    </source>
</evidence>
<evidence type="ECO:0000313" key="3">
    <source>
        <dbReference type="EMBL" id="ETO13309.1"/>
    </source>
</evidence>
<dbReference type="EMBL" id="ASPP01020683">
    <property type="protein sequence ID" value="ETO13309.1"/>
    <property type="molecule type" value="Genomic_DNA"/>
</dbReference>
<evidence type="ECO:0000256" key="2">
    <source>
        <dbReference type="SAM" id="Phobius"/>
    </source>
</evidence>
<keyword evidence="2" id="KW-1133">Transmembrane helix</keyword>
<reference evidence="3 4" key="1">
    <citation type="journal article" date="2013" name="Curr. Biol.">
        <title>The Genome of the Foraminiferan Reticulomyxa filosa.</title>
        <authorList>
            <person name="Glockner G."/>
            <person name="Hulsmann N."/>
            <person name="Schleicher M."/>
            <person name="Noegel A.A."/>
            <person name="Eichinger L."/>
            <person name="Gallinger C."/>
            <person name="Pawlowski J."/>
            <person name="Sierra R."/>
            <person name="Euteneuer U."/>
            <person name="Pillet L."/>
            <person name="Moustafa A."/>
            <person name="Platzer M."/>
            <person name="Groth M."/>
            <person name="Szafranski K."/>
            <person name="Schliwa M."/>
        </authorList>
    </citation>
    <scope>NUCLEOTIDE SEQUENCE [LARGE SCALE GENOMIC DNA]</scope>
</reference>
<protein>
    <submittedName>
        <fullName evidence="3">Uncharacterized protein</fullName>
    </submittedName>
</protein>
<comment type="caution">
    <text evidence="3">The sequence shown here is derived from an EMBL/GenBank/DDBJ whole genome shotgun (WGS) entry which is preliminary data.</text>
</comment>
<organism evidence="3 4">
    <name type="scientific">Reticulomyxa filosa</name>
    <dbReference type="NCBI Taxonomy" id="46433"/>
    <lineage>
        <taxon>Eukaryota</taxon>
        <taxon>Sar</taxon>
        <taxon>Rhizaria</taxon>
        <taxon>Retaria</taxon>
        <taxon>Foraminifera</taxon>
        <taxon>Monothalamids</taxon>
        <taxon>Reticulomyxidae</taxon>
        <taxon>Reticulomyxa</taxon>
    </lineage>
</organism>
<feature type="transmembrane region" description="Helical" evidence="2">
    <location>
        <begin position="118"/>
        <end position="135"/>
    </location>
</feature>
<dbReference type="AlphaFoldDB" id="X6MHF2"/>
<evidence type="ECO:0000313" key="4">
    <source>
        <dbReference type="Proteomes" id="UP000023152"/>
    </source>
</evidence>
<accession>X6MHF2</accession>
<keyword evidence="2" id="KW-0812">Transmembrane</keyword>
<keyword evidence="2" id="KW-0472">Membrane</keyword>
<dbReference type="Proteomes" id="UP000023152">
    <property type="component" value="Unassembled WGS sequence"/>
</dbReference>
<gene>
    <name evidence="3" type="ORF">RFI_24065</name>
</gene>
<proteinExistence type="predicted"/>
<sequence>MIMNNNNNATLKQTTLLRKGLCSLSDHDGIAATFELSFRSGGQSTDHSNEKEKKKNDDNDHNDNNDNNDNNDDGDNKGLTNALDSSSTQQRDALKLLDQIYQQLHLGMQRCQKDRVECFMYGAAGLISVCSGYIYHAKWGIEPPQPFLYIGTAAAYLVFGLSVFWLFMALGTLRKYYNGFLDLMGQVTVDIRRVKAQGFF</sequence>
<feature type="region of interest" description="Disordered" evidence="1">
    <location>
        <begin position="39"/>
        <end position="87"/>
    </location>
</feature>
<name>X6MHF2_RETFI</name>
<keyword evidence="4" id="KW-1185">Reference proteome</keyword>
<feature type="transmembrane region" description="Helical" evidence="2">
    <location>
        <begin position="147"/>
        <end position="167"/>
    </location>
</feature>